<feature type="non-terminal residue" evidence="1">
    <location>
        <position position="100"/>
    </location>
</feature>
<evidence type="ECO:0000313" key="1">
    <source>
        <dbReference type="EMBL" id="GMS99549.1"/>
    </source>
</evidence>
<reference evidence="1" key="1">
    <citation type="submission" date="2023-10" db="EMBL/GenBank/DDBJ databases">
        <title>Genome assembly of Pristionchus species.</title>
        <authorList>
            <person name="Yoshida K."/>
            <person name="Sommer R.J."/>
        </authorList>
    </citation>
    <scope>NUCLEOTIDE SEQUENCE</scope>
    <source>
        <strain evidence="1">RS0144</strain>
    </source>
</reference>
<comment type="caution">
    <text evidence="1">The sequence shown here is derived from an EMBL/GenBank/DDBJ whole genome shotgun (WGS) entry which is preliminary data.</text>
</comment>
<dbReference type="Proteomes" id="UP001432027">
    <property type="component" value="Unassembled WGS sequence"/>
</dbReference>
<gene>
    <name evidence="1" type="ORF">PENTCL1PPCAC_21724</name>
</gene>
<organism evidence="1 2">
    <name type="scientific">Pristionchus entomophagus</name>
    <dbReference type="NCBI Taxonomy" id="358040"/>
    <lineage>
        <taxon>Eukaryota</taxon>
        <taxon>Metazoa</taxon>
        <taxon>Ecdysozoa</taxon>
        <taxon>Nematoda</taxon>
        <taxon>Chromadorea</taxon>
        <taxon>Rhabditida</taxon>
        <taxon>Rhabditina</taxon>
        <taxon>Diplogasteromorpha</taxon>
        <taxon>Diplogasteroidea</taxon>
        <taxon>Neodiplogasteridae</taxon>
        <taxon>Pristionchus</taxon>
    </lineage>
</organism>
<proteinExistence type="predicted"/>
<keyword evidence="2" id="KW-1185">Reference proteome</keyword>
<accession>A0AAV5U042</accession>
<sequence>MIYLRRDTFHVHEIRSNGHTSDAVEGHLEFTHTQPETLQEDAHVELVVLVHVDFPPSDRGRRLVEAVVIVLLSHISPALPCVARNGTVQYALVDAEMRPI</sequence>
<dbReference type="AlphaFoldDB" id="A0AAV5U042"/>
<protein>
    <submittedName>
        <fullName evidence="1">Uncharacterized protein</fullName>
    </submittedName>
</protein>
<evidence type="ECO:0000313" key="2">
    <source>
        <dbReference type="Proteomes" id="UP001432027"/>
    </source>
</evidence>
<dbReference type="EMBL" id="BTSX01000005">
    <property type="protein sequence ID" value="GMS99549.1"/>
    <property type="molecule type" value="Genomic_DNA"/>
</dbReference>
<name>A0AAV5U042_9BILA</name>